<feature type="non-terminal residue" evidence="4">
    <location>
        <position position="1"/>
    </location>
</feature>
<feature type="domain" description="MmeI-like DNA-methyltransferase" evidence="3">
    <location>
        <begin position="4"/>
        <end position="68"/>
    </location>
</feature>
<feature type="domain" description="MmeI-like C-terminal" evidence="2">
    <location>
        <begin position="309"/>
        <end position="389"/>
    </location>
</feature>
<gene>
    <name evidence="4" type="ORF">ACFOD9_06530</name>
</gene>
<evidence type="ECO:0000313" key="5">
    <source>
        <dbReference type="Proteomes" id="UP001595604"/>
    </source>
</evidence>
<proteinExistence type="predicted"/>
<dbReference type="EMBL" id="JBHRTQ010000007">
    <property type="protein sequence ID" value="MFC3173903.1"/>
    <property type="molecule type" value="Genomic_DNA"/>
</dbReference>
<sequence length="407" mass="45566">MAANHRIRVAFVSTNSICQGEQVAQLWPILFDRHGLEIAFAHRTFNWGSEARGKAHVHVVIVGLAHRDFEPAVKRLFSYPDIKGDPVESRHGGLTAYLFDAKGVANRHLVVRSDSKPINGAPDLRYGSQPIDGGFLIFDATRRSEFLDRNPELEKYVRPFIGSVEYINGGQRWILAMQDATPAERRNHDCKIIFDSVRKFRQDSKRAVTRELANAPAEFAFTTIPKTPFLVVPEVSSERRQYVPIGWLEPPTIPSSLVRAMEGATPWHFGVLTSAMHMAWLGHVGGRLKSDYRYSNALVYNTFPWPDATPAQRDRIEALAQAVLDARAAHPTSSLADLYDPDTMPANLRKAHAALDAAVDRLYRPGPFASDRDRVEHLFGRYEALVNPLERLGAAKNKRVAKASARS</sequence>
<comment type="caution">
    <text evidence="4">The sequence shown here is derived from an EMBL/GenBank/DDBJ whole genome shotgun (WGS) entry which is preliminary data.</text>
</comment>
<dbReference type="Proteomes" id="UP001595604">
    <property type="component" value="Unassembled WGS sequence"/>
</dbReference>
<evidence type="ECO:0000259" key="3">
    <source>
        <dbReference type="Pfam" id="PF20473"/>
    </source>
</evidence>
<protein>
    <submittedName>
        <fullName evidence="4">Type IIL restriction-modification enzyme MmeI</fullName>
    </submittedName>
</protein>
<evidence type="ECO:0000259" key="1">
    <source>
        <dbReference type="Pfam" id="PF20466"/>
    </source>
</evidence>
<organism evidence="4 5">
    <name type="scientific">Novosphingobium bradum</name>
    <dbReference type="NCBI Taxonomy" id="1737444"/>
    <lineage>
        <taxon>Bacteria</taxon>
        <taxon>Pseudomonadati</taxon>
        <taxon>Pseudomonadota</taxon>
        <taxon>Alphaproteobacteria</taxon>
        <taxon>Sphingomonadales</taxon>
        <taxon>Sphingomonadaceae</taxon>
        <taxon>Novosphingobium</taxon>
    </lineage>
</organism>
<dbReference type="InterPro" id="IPR046816">
    <property type="entry name" value="MmeI_Mtase"/>
</dbReference>
<accession>A0ABV7IT57</accession>
<evidence type="ECO:0000313" key="4">
    <source>
        <dbReference type="EMBL" id="MFC3173903.1"/>
    </source>
</evidence>
<keyword evidence="5" id="KW-1185">Reference proteome</keyword>
<dbReference type="InterPro" id="IPR046818">
    <property type="entry name" value="MmeI_C"/>
</dbReference>
<reference evidence="5" key="1">
    <citation type="journal article" date="2019" name="Int. J. Syst. Evol. Microbiol.">
        <title>The Global Catalogue of Microorganisms (GCM) 10K type strain sequencing project: providing services to taxonomists for standard genome sequencing and annotation.</title>
        <authorList>
            <consortium name="The Broad Institute Genomics Platform"/>
            <consortium name="The Broad Institute Genome Sequencing Center for Infectious Disease"/>
            <person name="Wu L."/>
            <person name="Ma J."/>
        </authorList>
    </citation>
    <scope>NUCLEOTIDE SEQUENCE [LARGE SCALE GENOMIC DNA]</scope>
    <source>
        <strain evidence="5">KCTC 42984</strain>
    </source>
</reference>
<evidence type="ECO:0000259" key="2">
    <source>
        <dbReference type="Pfam" id="PF20467"/>
    </source>
</evidence>
<dbReference type="Pfam" id="PF20466">
    <property type="entry name" value="MmeI_TRD"/>
    <property type="match status" value="1"/>
</dbReference>
<dbReference type="RefSeq" id="WP_379509284.1">
    <property type="nucleotide sequence ID" value="NZ_JBHRTQ010000007.1"/>
</dbReference>
<feature type="domain" description="MmeI-like target recognition" evidence="1">
    <location>
        <begin position="107"/>
        <end position="307"/>
    </location>
</feature>
<dbReference type="Pfam" id="PF20473">
    <property type="entry name" value="MmeI_Mtase"/>
    <property type="match status" value="1"/>
</dbReference>
<dbReference type="Pfam" id="PF20467">
    <property type="entry name" value="MmeI_C"/>
    <property type="match status" value="1"/>
</dbReference>
<name>A0ABV7IT57_9SPHN</name>
<dbReference type="InterPro" id="IPR046820">
    <property type="entry name" value="MmeI_TRD"/>
</dbReference>